<gene>
    <name evidence="1" type="ORF">B0T14DRAFT_193393</name>
</gene>
<sequence>MPALRQTLTKPFVVEPTMDHTHTVVFLHRFPETTTAAIIPSKVLSSRRTKNHKTLTKQFPSVRWVFPYAKTGPRPYADFTADDKDAVGLADANTRSPYITQILLQEAKRVGGLDKVVLGGQGETAIAAHESMACFPEITTAMRDEESAVEEFMKGTFYAPKWTDPAAHPKLAGFVGMHKDDGEVTRDAALRGVAAKARNDPVKFRRRLGMEGGSMSLPSS</sequence>
<dbReference type="Proteomes" id="UP001175000">
    <property type="component" value="Unassembled WGS sequence"/>
</dbReference>
<proteinExistence type="predicted"/>
<organism evidence="1 2">
    <name type="scientific">Immersiella caudata</name>
    <dbReference type="NCBI Taxonomy" id="314043"/>
    <lineage>
        <taxon>Eukaryota</taxon>
        <taxon>Fungi</taxon>
        <taxon>Dikarya</taxon>
        <taxon>Ascomycota</taxon>
        <taxon>Pezizomycotina</taxon>
        <taxon>Sordariomycetes</taxon>
        <taxon>Sordariomycetidae</taxon>
        <taxon>Sordariales</taxon>
        <taxon>Lasiosphaeriaceae</taxon>
        <taxon>Immersiella</taxon>
    </lineage>
</organism>
<dbReference type="InterPro" id="IPR029058">
    <property type="entry name" value="AB_hydrolase_fold"/>
</dbReference>
<reference evidence="1" key="1">
    <citation type="submission" date="2023-06" db="EMBL/GenBank/DDBJ databases">
        <title>Genome-scale phylogeny and comparative genomics of the fungal order Sordariales.</title>
        <authorList>
            <consortium name="Lawrence Berkeley National Laboratory"/>
            <person name="Hensen N."/>
            <person name="Bonometti L."/>
            <person name="Westerberg I."/>
            <person name="Brannstrom I.O."/>
            <person name="Guillou S."/>
            <person name="Cros-Aarteil S."/>
            <person name="Calhoun S."/>
            <person name="Haridas S."/>
            <person name="Kuo A."/>
            <person name="Mondo S."/>
            <person name="Pangilinan J."/>
            <person name="Riley R."/>
            <person name="Labutti K."/>
            <person name="Andreopoulos B."/>
            <person name="Lipzen A."/>
            <person name="Chen C."/>
            <person name="Yanf M."/>
            <person name="Daum C."/>
            <person name="Ng V."/>
            <person name="Clum A."/>
            <person name="Steindorff A."/>
            <person name="Ohm R."/>
            <person name="Martin F."/>
            <person name="Silar P."/>
            <person name="Natvig D."/>
            <person name="Lalanne C."/>
            <person name="Gautier V."/>
            <person name="Ament-Velasquez S.L."/>
            <person name="Kruys A."/>
            <person name="Hutchinson M.I."/>
            <person name="Powell A.J."/>
            <person name="Barry K."/>
            <person name="Miller A.N."/>
            <person name="Grigoriev I.V."/>
            <person name="Debuchy R."/>
            <person name="Gladieux P."/>
            <person name="Thoren M.H."/>
            <person name="Johannesson H."/>
        </authorList>
    </citation>
    <scope>NUCLEOTIDE SEQUENCE</scope>
    <source>
        <strain evidence="1">CBS 606.72</strain>
    </source>
</reference>
<keyword evidence="2" id="KW-1185">Reference proteome</keyword>
<accession>A0AA39WYT5</accession>
<dbReference type="EMBL" id="JAULSU010000003">
    <property type="protein sequence ID" value="KAK0624123.1"/>
    <property type="molecule type" value="Genomic_DNA"/>
</dbReference>
<comment type="caution">
    <text evidence="1">The sequence shown here is derived from an EMBL/GenBank/DDBJ whole genome shotgun (WGS) entry which is preliminary data.</text>
</comment>
<dbReference type="AlphaFoldDB" id="A0AA39WYT5"/>
<dbReference type="Gene3D" id="3.40.50.1820">
    <property type="entry name" value="alpha/beta hydrolase"/>
    <property type="match status" value="1"/>
</dbReference>
<evidence type="ECO:0000313" key="1">
    <source>
        <dbReference type="EMBL" id="KAK0624123.1"/>
    </source>
</evidence>
<name>A0AA39WYT5_9PEZI</name>
<protein>
    <submittedName>
        <fullName evidence="1">Uncharacterized protein</fullName>
    </submittedName>
</protein>
<evidence type="ECO:0000313" key="2">
    <source>
        <dbReference type="Proteomes" id="UP001175000"/>
    </source>
</evidence>